<dbReference type="RefSeq" id="WP_213372330.1">
    <property type="nucleotide sequence ID" value="NZ_QTKX01000003.1"/>
</dbReference>
<dbReference type="EMBL" id="QTKX01000003">
    <property type="protein sequence ID" value="MBS8266785.1"/>
    <property type="molecule type" value="Genomic_DNA"/>
</dbReference>
<reference evidence="3 4" key="1">
    <citation type="journal article" date="2021" name="Microorganisms">
        <title>Bacterial Dimethylsulfoniopropionate Biosynthesis in the East China Sea.</title>
        <authorList>
            <person name="Liu J."/>
            <person name="Zhang Y."/>
            <person name="Liu J."/>
            <person name="Zhong H."/>
            <person name="Williams B.T."/>
            <person name="Zheng Y."/>
            <person name="Curson A.R.J."/>
            <person name="Sun C."/>
            <person name="Sun H."/>
            <person name="Song D."/>
            <person name="Wagner Mackenzie B."/>
            <person name="Bermejo Martinez A."/>
            <person name="Todd J.D."/>
            <person name="Zhang X.H."/>
        </authorList>
    </citation>
    <scope>NUCLEOTIDE SEQUENCE [LARGE SCALE GENOMIC DNA]</scope>
    <source>
        <strain evidence="3 4">ESS08</strain>
    </source>
</reference>
<comment type="caution">
    <text evidence="3">The sequence shown here is derived from an EMBL/GenBank/DDBJ whole genome shotgun (WGS) entry which is preliminary data.</text>
</comment>
<dbReference type="SUPFAM" id="SSF53254">
    <property type="entry name" value="Phosphoglycerate mutase-like"/>
    <property type="match status" value="1"/>
</dbReference>
<evidence type="ECO:0000256" key="1">
    <source>
        <dbReference type="PIRSR" id="PIRSR613078-1"/>
    </source>
</evidence>
<dbReference type="InterPro" id="IPR050275">
    <property type="entry name" value="PGM_Phosphatase"/>
</dbReference>
<dbReference type="CDD" id="cd07067">
    <property type="entry name" value="HP_PGM_like"/>
    <property type="match status" value="1"/>
</dbReference>
<keyword evidence="4" id="KW-1185">Reference proteome</keyword>
<dbReference type="InterPro" id="IPR029033">
    <property type="entry name" value="His_PPase_superfam"/>
</dbReference>
<organism evidence="3 4">
    <name type="scientific">Mesobacillus boroniphilus</name>
    <dbReference type="NCBI Taxonomy" id="308892"/>
    <lineage>
        <taxon>Bacteria</taxon>
        <taxon>Bacillati</taxon>
        <taxon>Bacillota</taxon>
        <taxon>Bacilli</taxon>
        <taxon>Bacillales</taxon>
        <taxon>Bacillaceae</taxon>
        <taxon>Mesobacillus</taxon>
    </lineage>
</organism>
<protein>
    <submittedName>
        <fullName evidence="3">Histidine phosphatase family protein</fullName>
    </submittedName>
</protein>
<accession>A0A944GZE8</accession>
<dbReference type="PANTHER" id="PTHR48100:SF1">
    <property type="entry name" value="HISTIDINE PHOSPHATASE FAMILY PROTEIN-RELATED"/>
    <property type="match status" value="1"/>
</dbReference>
<proteinExistence type="predicted"/>
<evidence type="ECO:0000313" key="3">
    <source>
        <dbReference type="EMBL" id="MBS8266785.1"/>
    </source>
</evidence>
<feature type="binding site" evidence="2">
    <location>
        <position position="58"/>
    </location>
    <ligand>
        <name>substrate</name>
    </ligand>
</feature>
<dbReference type="Gene3D" id="3.40.50.1240">
    <property type="entry name" value="Phosphoglycerate mutase-like"/>
    <property type="match status" value="1"/>
</dbReference>
<dbReference type="GO" id="GO:0005737">
    <property type="term" value="C:cytoplasm"/>
    <property type="evidence" value="ECO:0007669"/>
    <property type="project" value="TreeGrafter"/>
</dbReference>
<dbReference type="InterPro" id="IPR013078">
    <property type="entry name" value="His_Pase_superF_clade-1"/>
</dbReference>
<name>A0A944GZE8_9BACI</name>
<dbReference type="Proteomes" id="UP000761411">
    <property type="component" value="Unassembled WGS sequence"/>
</dbReference>
<evidence type="ECO:0000256" key="2">
    <source>
        <dbReference type="PIRSR" id="PIRSR613078-2"/>
    </source>
</evidence>
<gene>
    <name evidence="3" type="ORF">DYI25_20375</name>
</gene>
<dbReference type="SMART" id="SM00855">
    <property type="entry name" value="PGAM"/>
    <property type="match status" value="1"/>
</dbReference>
<feature type="active site" description="Tele-phosphohistidine intermediate" evidence="1">
    <location>
        <position position="8"/>
    </location>
</feature>
<dbReference type="Pfam" id="PF00300">
    <property type="entry name" value="His_Phos_1"/>
    <property type="match status" value="1"/>
</dbReference>
<dbReference type="GO" id="GO:0016791">
    <property type="term" value="F:phosphatase activity"/>
    <property type="evidence" value="ECO:0007669"/>
    <property type="project" value="TreeGrafter"/>
</dbReference>
<evidence type="ECO:0000313" key="4">
    <source>
        <dbReference type="Proteomes" id="UP000761411"/>
    </source>
</evidence>
<sequence>MEILLIRHGESEGDILQVHEGRADLLLTDNGRRQAKEMAKVVKEKYMPEVVWASTLKRARETAEILSRETGISVIEDDGLREYNNGILAGLHYAEAKIRYPEPEGGRKPHEAIEEGESELEFRFRAQTVFSKILAESAGWKRIAIVSHGGMISNLLRAFLNLPVLSDTYFPTGDTGIHLLRLNGSQKVVMFMNDCGHLAKVESEKTVAKSY</sequence>
<dbReference type="PANTHER" id="PTHR48100">
    <property type="entry name" value="BROAD-SPECIFICITY PHOSPHATASE YOR283W-RELATED"/>
    <property type="match status" value="1"/>
</dbReference>
<dbReference type="AlphaFoldDB" id="A0A944GZE8"/>
<feature type="active site" description="Proton donor/acceptor" evidence="1">
    <location>
        <position position="82"/>
    </location>
</feature>